<dbReference type="Gene3D" id="3.40.710.10">
    <property type="entry name" value="DD-peptidase/beta-lactamase superfamily"/>
    <property type="match status" value="1"/>
</dbReference>
<reference evidence="15 16" key="1">
    <citation type="submission" date="2017-09" db="EMBL/GenBank/DDBJ databases">
        <title>The diverse metabolic capabilities of V. boronicumulans make it an excellent choice for continued studies on novel biodegradation.</title>
        <authorList>
            <person name="Sun S."/>
        </authorList>
    </citation>
    <scope>NUCLEOTIDE SEQUENCE [LARGE SCALE GENOMIC DNA]</scope>
    <source>
        <strain evidence="15 16">J1</strain>
    </source>
</reference>
<dbReference type="SUPFAM" id="SSF53955">
    <property type="entry name" value="Lysozyme-like"/>
    <property type="match status" value="1"/>
</dbReference>
<dbReference type="InterPro" id="IPR036950">
    <property type="entry name" value="PBP_transglycosylase"/>
</dbReference>
<dbReference type="PANTHER" id="PTHR32282:SF24">
    <property type="entry name" value="GLYCOSYL TRANSFERASE FAMILY 51 DOMAIN-CONTAINING PROTEIN"/>
    <property type="match status" value="1"/>
</dbReference>
<evidence type="ECO:0000313" key="16">
    <source>
        <dbReference type="Proteomes" id="UP000217154"/>
    </source>
</evidence>
<dbReference type="Pfam" id="PF00912">
    <property type="entry name" value="Transgly"/>
    <property type="match status" value="1"/>
</dbReference>
<dbReference type="EMBL" id="CP023284">
    <property type="protein sequence ID" value="ATA53169.1"/>
    <property type="molecule type" value="Genomic_DNA"/>
</dbReference>
<evidence type="ECO:0000256" key="4">
    <source>
        <dbReference type="ARBA" id="ARBA00022645"/>
    </source>
</evidence>
<keyword evidence="8" id="KW-0378">Hydrolase</keyword>
<dbReference type="InterPro" id="IPR012338">
    <property type="entry name" value="Beta-lactam/transpept-like"/>
</dbReference>
<dbReference type="InterPro" id="IPR001460">
    <property type="entry name" value="PCN-bd_Tpept"/>
</dbReference>
<keyword evidence="7 15" id="KW-0808">Transferase</keyword>
<evidence type="ECO:0000259" key="13">
    <source>
        <dbReference type="Pfam" id="PF00905"/>
    </source>
</evidence>
<keyword evidence="4" id="KW-0121">Carboxypeptidase</keyword>
<sequence length="1005" mass="111159">MTWFKKLFWIGAGLAVGGGLALFVLDELKTSRLQSALWRDLAEGARFSVEDGASDAIRFPRTGPYDERLGYHQLPGYIDRLAPQGYVVTRQARMSPRLLELQDYGLFAPYREKNQAGLTVRDCRDTALLHTRVPKRAYERFEEVPPLLVSALLFVEDRHLLDAQPLQRNPAIDPERFAKAALEQALRAVGLGQTATGGSTLATQLEKYRHSPQGRTGSVGDKLRQMASASLRAYQDGDDTQARRRQIVVDYLDTVPLAARPGMGEVHGLGDGLWAWYGRDFGEVNRLLADQAEEAAAPTDEALRQQAEAFKQALSLMIAQRRPSQHLLGDGASLARLTDSYLRLMAEAGLISPTLRDAALPLSLHLQPPLPPTPRPDFVQRKAATALRTHIGTLLDVPRAYDLERLDLEAETSLDGEAQALVARVLAGLRTPAATKAAGLVGSHMLDPGADPSPLIYSFTLFERSAGSNLLRIQADNIDQPFDVNQGARLDLGSTAKLRTLVSYLELVAELHAGWVDLSPAQLSALAPNPRDPLGTWARQYLLRAKDRRLQPMLEAAMERKYSANPGEAFFTGGGLHQFENFERSRNSSSMTVREGFKHSVNLVFIRLMRDLVRHRMFGGASGAERLLKDPADPGRRELLARFADREGSAFLTRFHRKYQHLPAADAEALLLRGLRPSAPRLASVLFTIEPEADDARLDALLVQRLGRGADSPRALGALRRTYAGLSLADRGYVARVHPLELWLVGYLRRHPGASLTEVLDASTRERQEVYAWLFKTRHKSAQDRRLRELIELDAFAQIHRSWQRVGYPFASLTPSYASAIGASGDRPAALAELMGILANDGMRLPTQRVGALHFARDTPYETRLEPRHASAQQVLPAEVAATVRRALVEVVNDGTARRLKGALVDENGRALEIGGKTGTGDHRYEQTGRGGRVISQRKIDRSATFVFMIGDRYFGTILAYVHEPHAARHRFTSALPTQLLKSLGPQLLPVLQRRGCGEPQQRAP</sequence>
<evidence type="ECO:0000256" key="5">
    <source>
        <dbReference type="ARBA" id="ARBA00022670"/>
    </source>
</evidence>
<dbReference type="InterPro" id="IPR001264">
    <property type="entry name" value="Glyco_trans_51"/>
</dbReference>
<dbReference type="Proteomes" id="UP000217154">
    <property type="component" value="Chromosome"/>
</dbReference>
<evidence type="ECO:0000256" key="1">
    <source>
        <dbReference type="ARBA" id="ARBA00004752"/>
    </source>
</evidence>
<keyword evidence="9" id="KW-0511">Multifunctional enzyme</keyword>
<dbReference type="RefSeq" id="WP_095744045.1">
    <property type="nucleotide sequence ID" value="NZ_CP023284.1"/>
</dbReference>
<dbReference type="InterPro" id="IPR050396">
    <property type="entry name" value="Glycosyltr_51/Transpeptidase"/>
</dbReference>
<organism evidence="15 16">
    <name type="scientific">Variovorax boronicumulans</name>
    <dbReference type="NCBI Taxonomy" id="436515"/>
    <lineage>
        <taxon>Bacteria</taxon>
        <taxon>Pseudomonadati</taxon>
        <taxon>Pseudomonadota</taxon>
        <taxon>Betaproteobacteria</taxon>
        <taxon>Burkholderiales</taxon>
        <taxon>Comamonadaceae</taxon>
        <taxon>Variovorax</taxon>
    </lineage>
</organism>
<evidence type="ECO:0000256" key="6">
    <source>
        <dbReference type="ARBA" id="ARBA00022676"/>
    </source>
</evidence>
<evidence type="ECO:0000259" key="14">
    <source>
        <dbReference type="Pfam" id="PF00912"/>
    </source>
</evidence>
<evidence type="ECO:0000256" key="9">
    <source>
        <dbReference type="ARBA" id="ARBA00023268"/>
    </source>
</evidence>
<feature type="domain" description="Glycosyl transferase family 51" evidence="14">
    <location>
        <begin position="133"/>
        <end position="285"/>
    </location>
</feature>
<gene>
    <name evidence="15" type="ORF">CKY39_08060</name>
</gene>
<evidence type="ECO:0000256" key="11">
    <source>
        <dbReference type="ARBA" id="ARBA00049902"/>
    </source>
</evidence>
<comment type="catalytic activity">
    <reaction evidence="11">
        <text>[GlcNAc-(1-&gt;4)-Mur2Ac(oyl-L-Ala-gamma-D-Glu-L-Lys-D-Ala-D-Ala)](n)-di-trans,octa-cis-undecaprenyl diphosphate + beta-D-GlcNAc-(1-&gt;4)-Mur2Ac(oyl-L-Ala-gamma-D-Glu-L-Lys-D-Ala-D-Ala)-di-trans,octa-cis-undecaprenyl diphosphate = [GlcNAc-(1-&gt;4)-Mur2Ac(oyl-L-Ala-gamma-D-Glu-L-Lys-D-Ala-D-Ala)](n+1)-di-trans,octa-cis-undecaprenyl diphosphate + di-trans,octa-cis-undecaprenyl diphosphate + H(+)</text>
        <dbReference type="Rhea" id="RHEA:23708"/>
        <dbReference type="Rhea" id="RHEA-COMP:9602"/>
        <dbReference type="Rhea" id="RHEA-COMP:9603"/>
        <dbReference type="ChEBI" id="CHEBI:15378"/>
        <dbReference type="ChEBI" id="CHEBI:58405"/>
        <dbReference type="ChEBI" id="CHEBI:60033"/>
        <dbReference type="ChEBI" id="CHEBI:78435"/>
        <dbReference type="EC" id="2.4.99.28"/>
    </reaction>
</comment>
<comment type="pathway">
    <text evidence="1">Cell wall biogenesis; peptidoglycan biosynthesis.</text>
</comment>
<dbReference type="KEGG" id="vbo:CKY39_08060"/>
<dbReference type="UniPathway" id="UPA00219"/>
<proteinExistence type="inferred from homology"/>
<evidence type="ECO:0000256" key="7">
    <source>
        <dbReference type="ARBA" id="ARBA00022679"/>
    </source>
</evidence>
<feature type="transmembrane region" description="Helical" evidence="12">
    <location>
        <begin position="7"/>
        <end position="25"/>
    </location>
</feature>
<dbReference type="SUPFAM" id="SSF56601">
    <property type="entry name" value="beta-lactamase/transpeptidase-like"/>
    <property type="match status" value="1"/>
</dbReference>
<comment type="similarity">
    <text evidence="3">In the N-terminal section; belongs to the glycosyltransferase 51 family.</text>
</comment>
<dbReference type="GO" id="GO:0006508">
    <property type="term" value="P:proteolysis"/>
    <property type="evidence" value="ECO:0007669"/>
    <property type="project" value="UniProtKB-KW"/>
</dbReference>
<dbReference type="GO" id="GO:0004180">
    <property type="term" value="F:carboxypeptidase activity"/>
    <property type="evidence" value="ECO:0007669"/>
    <property type="project" value="UniProtKB-KW"/>
</dbReference>
<dbReference type="EC" id="2.4.99.28" evidence="10"/>
<evidence type="ECO:0000313" key="15">
    <source>
        <dbReference type="EMBL" id="ATA53169.1"/>
    </source>
</evidence>
<dbReference type="GO" id="GO:0008955">
    <property type="term" value="F:peptidoglycan glycosyltransferase activity"/>
    <property type="evidence" value="ECO:0007669"/>
    <property type="project" value="UniProtKB-EC"/>
</dbReference>
<dbReference type="GO" id="GO:0009252">
    <property type="term" value="P:peptidoglycan biosynthetic process"/>
    <property type="evidence" value="ECO:0007669"/>
    <property type="project" value="UniProtKB-UniPathway"/>
</dbReference>
<evidence type="ECO:0000256" key="3">
    <source>
        <dbReference type="ARBA" id="ARBA00007739"/>
    </source>
</evidence>
<keyword evidence="6" id="KW-0328">Glycosyltransferase</keyword>
<keyword evidence="12" id="KW-0472">Membrane</keyword>
<dbReference type="InterPro" id="IPR023346">
    <property type="entry name" value="Lysozyme-like_dom_sf"/>
</dbReference>
<protein>
    <recommendedName>
        <fullName evidence="10">peptidoglycan glycosyltransferase</fullName>
        <ecNumber evidence="10">2.4.99.28</ecNumber>
    </recommendedName>
</protein>
<evidence type="ECO:0000256" key="2">
    <source>
        <dbReference type="ARBA" id="ARBA00007090"/>
    </source>
</evidence>
<evidence type="ECO:0000256" key="8">
    <source>
        <dbReference type="ARBA" id="ARBA00022801"/>
    </source>
</evidence>
<dbReference type="Gene3D" id="1.10.3810.10">
    <property type="entry name" value="Biosynthetic peptidoglycan transglycosylase-like"/>
    <property type="match status" value="1"/>
</dbReference>
<dbReference type="AlphaFoldDB" id="A0A250DGS7"/>
<feature type="domain" description="Penicillin-binding protein transpeptidase" evidence="13">
    <location>
        <begin position="828"/>
        <end position="930"/>
    </location>
</feature>
<dbReference type="Pfam" id="PF00905">
    <property type="entry name" value="Transpeptidase"/>
    <property type="match status" value="1"/>
</dbReference>
<dbReference type="PANTHER" id="PTHR32282">
    <property type="entry name" value="BINDING PROTEIN TRANSPEPTIDASE, PUTATIVE-RELATED"/>
    <property type="match status" value="1"/>
</dbReference>
<keyword evidence="5" id="KW-0645">Protease</keyword>
<keyword evidence="12" id="KW-1133">Transmembrane helix</keyword>
<comment type="similarity">
    <text evidence="2">In the C-terminal section; belongs to the transpeptidase family.</text>
</comment>
<dbReference type="GO" id="GO:0030288">
    <property type="term" value="C:outer membrane-bounded periplasmic space"/>
    <property type="evidence" value="ECO:0007669"/>
    <property type="project" value="TreeGrafter"/>
</dbReference>
<dbReference type="GO" id="GO:0008658">
    <property type="term" value="F:penicillin binding"/>
    <property type="evidence" value="ECO:0007669"/>
    <property type="project" value="InterPro"/>
</dbReference>
<accession>A0A250DGS7</accession>
<name>A0A250DGS7_9BURK</name>
<keyword evidence="12" id="KW-0812">Transmembrane</keyword>
<evidence type="ECO:0000256" key="12">
    <source>
        <dbReference type="SAM" id="Phobius"/>
    </source>
</evidence>
<evidence type="ECO:0000256" key="10">
    <source>
        <dbReference type="ARBA" id="ARBA00044770"/>
    </source>
</evidence>